<dbReference type="InterPro" id="IPR026030">
    <property type="entry name" value="Pur-cyt_permease_Fcy2/21/22"/>
</dbReference>
<feature type="transmembrane region" description="Helical" evidence="9">
    <location>
        <begin position="270"/>
        <end position="292"/>
    </location>
</feature>
<reference evidence="10 11" key="1">
    <citation type="submission" date="2018-12" db="EMBL/GenBank/DDBJ databases">
        <title>Draft genome sequence of Embleya hyalina NBRC 13850T.</title>
        <authorList>
            <person name="Komaki H."/>
            <person name="Hosoyama A."/>
            <person name="Kimura A."/>
            <person name="Ichikawa N."/>
            <person name="Tamura T."/>
        </authorList>
    </citation>
    <scope>NUCLEOTIDE SEQUENCE [LARGE SCALE GENOMIC DNA]</scope>
    <source>
        <strain evidence="10 11">NBRC 13850</strain>
    </source>
</reference>
<keyword evidence="6 7" id="KW-0472">Membrane</keyword>
<feature type="transmembrane region" description="Helical" evidence="9">
    <location>
        <begin position="158"/>
        <end position="181"/>
    </location>
</feature>
<organism evidence="10 11">
    <name type="scientific">Embleya hyalina</name>
    <dbReference type="NCBI Taxonomy" id="516124"/>
    <lineage>
        <taxon>Bacteria</taxon>
        <taxon>Bacillati</taxon>
        <taxon>Actinomycetota</taxon>
        <taxon>Actinomycetes</taxon>
        <taxon>Kitasatosporales</taxon>
        <taxon>Streptomycetaceae</taxon>
        <taxon>Embleya</taxon>
    </lineage>
</organism>
<dbReference type="GO" id="GO:0022857">
    <property type="term" value="F:transmembrane transporter activity"/>
    <property type="evidence" value="ECO:0007669"/>
    <property type="project" value="InterPro"/>
</dbReference>
<name>A0A401YEQ2_9ACTN</name>
<dbReference type="Gene3D" id="1.10.4160.10">
    <property type="entry name" value="Hydantoin permease"/>
    <property type="match status" value="1"/>
</dbReference>
<evidence type="ECO:0000256" key="3">
    <source>
        <dbReference type="ARBA" id="ARBA00022448"/>
    </source>
</evidence>
<evidence type="ECO:0000256" key="4">
    <source>
        <dbReference type="ARBA" id="ARBA00022692"/>
    </source>
</evidence>
<evidence type="ECO:0000256" key="2">
    <source>
        <dbReference type="ARBA" id="ARBA00008974"/>
    </source>
</evidence>
<dbReference type="GO" id="GO:0005886">
    <property type="term" value="C:plasma membrane"/>
    <property type="evidence" value="ECO:0007669"/>
    <property type="project" value="TreeGrafter"/>
</dbReference>
<feature type="transmembrane region" description="Helical" evidence="9">
    <location>
        <begin position="350"/>
        <end position="374"/>
    </location>
</feature>
<evidence type="ECO:0000256" key="5">
    <source>
        <dbReference type="ARBA" id="ARBA00022989"/>
    </source>
</evidence>
<keyword evidence="5 9" id="KW-1133">Transmembrane helix</keyword>
<feature type="transmembrane region" description="Helical" evidence="9">
    <location>
        <begin position="386"/>
        <end position="411"/>
    </location>
</feature>
<sequence>MLQEHAARTPGPVPPAPATPATLTVESRGIDTVPDDERWSRPKDVFSVVFGGANSISTALLGSFPVLLGLSFADGLVAVCAGVLLGSLVLAPMVLFGRQTGTNNAVASSAHFGVHGRIIGSFLSLLTAFTFLALAVWTAGDALAGTVSRLTGAEPSTWLTAVSYALLTLMTITICVFGYRLLVMLNRIVPAVVGVLFVLGVAAYAPGFDGGVGGSFGSGADRWSDPSFLGAFIGSVLIAMSCPISFGAFLGDYSRYVSKNVPSRRLMGAVFGAGVAPLVAFGFGLFTASAIATRQPDTIASGDYVGGLIALAPSWFFLPLGVIAVAGGLSTGTSLLYGTGLDFSSIVPRLGRVASTLVIAALATVLIFVGKFAFEMVGTVSTLSTLVVICTVPWMVVMIVGYVTRGGWYAVDDLHVFNRRQRGGVYWYRHGWNVPTTASYLISAALSLMFVSLPGHFVGPFASLVGGTDISIAVALGSSFLLSVAVARFVPQPSYVVDGNQPDWVPVRRARPEPIAPRGA</sequence>
<proteinExistence type="inferred from homology"/>
<dbReference type="PIRSF" id="PIRSF002744">
    <property type="entry name" value="Pur-cyt_permease"/>
    <property type="match status" value="1"/>
</dbReference>
<evidence type="ECO:0000313" key="11">
    <source>
        <dbReference type="Proteomes" id="UP000286931"/>
    </source>
</evidence>
<dbReference type="PANTHER" id="PTHR31806">
    <property type="entry name" value="PURINE-CYTOSINE PERMEASE FCY2-RELATED"/>
    <property type="match status" value="1"/>
</dbReference>
<evidence type="ECO:0000256" key="8">
    <source>
        <dbReference type="SAM" id="MobiDB-lite"/>
    </source>
</evidence>
<protein>
    <submittedName>
        <fullName evidence="10">Nitrate reductase</fullName>
    </submittedName>
</protein>
<accession>A0A401YEQ2</accession>
<keyword evidence="11" id="KW-1185">Reference proteome</keyword>
<feature type="transmembrane region" description="Helical" evidence="9">
    <location>
        <begin position="76"/>
        <end position="97"/>
    </location>
</feature>
<evidence type="ECO:0000256" key="6">
    <source>
        <dbReference type="ARBA" id="ARBA00023136"/>
    </source>
</evidence>
<feature type="region of interest" description="Disordered" evidence="8">
    <location>
        <begin position="1"/>
        <end position="21"/>
    </location>
</feature>
<dbReference type="PANTHER" id="PTHR31806:SF1">
    <property type="entry name" value="PURINE-CYTOSINE PERMEASE FCY2-RELATED"/>
    <property type="match status" value="1"/>
</dbReference>
<gene>
    <name evidence="10" type="ORF">EHYA_00725</name>
</gene>
<feature type="transmembrane region" description="Helical" evidence="9">
    <location>
        <begin position="45"/>
        <end position="70"/>
    </location>
</feature>
<comment type="subcellular location">
    <subcellularLocation>
        <location evidence="1">Membrane</location>
        <topology evidence="1">Multi-pass membrane protein</topology>
    </subcellularLocation>
</comment>
<keyword evidence="4 9" id="KW-0812">Transmembrane</keyword>
<evidence type="ECO:0000256" key="1">
    <source>
        <dbReference type="ARBA" id="ARBA00004141"/>
    </source>
</evidence>
<dbReference type="InterPro" id="IPR001248">
    <property type="entry name" value="Pur-cyt_permease"/>
</dbReference>
<comment type="caution">
    <text evidence="10">The sequence shown here is derived from an EMBL/GenBank/DDBJ whole genome shotgun (WGS) entry which is preliminary data.</text>
</comment>
<evidence type="ECO:0000256" key="9">
    <source>
        <dbReference type="SAM" id="Phobius"/>
    </source>
</evidence>
<dbReference type="EMBL" id="BIFH01000013">
    <property type="protein sequence ID" value="GCD93082.1"/>
    <property type="molecule type" value="Genomic_DNA"/>
</dbReference>
<comment type="similarity">
    <text evidence="2 7">Belongs to the purine-cytosine permease (2.A.39) family.</text>
</comment>
<feature type="transmembrane region" description="Helical" evidence="9">
    <location>
        <begin position="118"/>
        <end position="138"/>
    </location>
</feature>
<keyword evidence="3 7" id="KW-0813">Transport</keyword>
<evidence type="ECO:0000313" key="10">
    <source>
        <dbReference type="EMBL" id="GCD93082.1"/>
    </source>
</evidence>
<evidence type="ECO:0000256" key="7">
    <source>
        <dbReference type="PIRNR" id="PIRNR002744"/>
    </source>
</evidence>
<feature type="transmembrane region" description="Helical" evidence="9">
    <location>
        <begin position="432"/>
        <end position="450"/>
    </location>
</feature>
<dbReference type="Pfam" id="PF02133">
    <property type="entry name" value="Transp_cyt_pur"/>
    <property type="match status" value="1"/>
</dbReference>
<dbReference type="Proteomes" id="UP000286931">
    <property type="component" value="Unassembled WGS sequence"/>
</dbReference>
<feature type="transmembrane region" description="Helical" evidence="9">
    <location>
        <begin position="188"/>
        <end position="208"/>
    </location>
</feature>
<feature type="transmembrane region" description="Helical" evidence="9">
    <location>
        <begin position="228"/>
        <end position="250"/>
    </location>
</feature>
<dbReference type="RefSeq" id="WP_126635361.1">
    <property type="nucleotide sequence ID" value="NZ_BIFH01000013.1"/>
</dbReference>
<dbReference type="OrthoDB" id="9809167at2"/>
<dbReference type="AlphaFoldDB" id="A0A401YEQ2"/>
<feature type="transmembrane region" description="Helical" evidence="9">
    <location>
        <begin position="304"/>
        <end position="329"/>
    </location>
</feature>
<feature type="transmembrane region" description="Helical" evidence="9">
    <location>
        <begin position="470"/>
        <end position="490"/>
    </location>
</feature>